<dbReference type="RefSeq" id="WP_209333667.1">
    <property type="nucleotide sequence ID" value="NZ_JAGIYY010000001.1"/>
</dbReference>
<keyword evidence="7" id="KW-1185">Reference proteome</keyword>
<dbReference type="InterPro" id="IPR008920">
    <property type="entry name" value="TF_FadR/GntR_C"/>
</dbReference>
<keyword evidence="3" id="KW-0804">Transcription</keyword>
<organism evidence="6 7">
    <name type="scientific">Tianweitania sediminis</name>
    <dbReference type="NCBI Taxonomy" id="1502156"/>
    <lineage>
        <taxon>Bacteria</taxon>
        <taxon>Pseudomonadati</taxon>
        <taxon>Pseudomonadota</taxon>
        <taxon>Alphaproteobacteria</taxon>
        <taxon>Hyphomicrobiales</taxon>
        <taxon>Phyllobacteriaceae</taxon>
        <taxon>Tianweitania</taxon>
    </lineage>
</organism>
<dbReference type="InterPro" id="IPR000524">
    <property type="entry name" value="Tscrpt_reg_HTH_GntR"/>
</dbReference>
<comment type="caution">
    <text evidence="6">The sequence shown here is derived from an EMBL/GenBank/DDBJ whole genome shotgun (WGS) entry which is preliminary data.</text>
</comment>
<evidence type="ECO:0000256" key="3">
    <source>
        <dbReference type="ARBA" id="ARBA00023163"/>
    </source>
</evidence>
<feature type="region of interest" description="Disordered" evidence="4">
    <location>
        <begin position="1"/>
        <end position="28"/>
    </location>
</feature>
<dbReference type="InterPro" id="IPR036388">
    <property type="entry name" value="WH-like_DNA-bd_sf"/>
</dbReference>
<dbReference type="PANTHER" id="PTHR43537">
    <property type="entry name" value="TRANSCRIPTIONAL REGULATOR, GNTR FAMILY"/>
    <property type="match status" value="1"/>
</dbReference>
<dbReference type="PRINTS" id="PR00035">
    <property type="entry name" value="HTHGNTR"/>
</dbReference>
<protein>
    <submittedName>
        <fullName evidence="6">GntR family transcriptional regulator</fullName>
    </submittedName>
</protein>
<feature type="domain" description="HTH gntR-type" evidence="5">
    <location>
        <begin position="29"/>
        <end position="95"/>
    </location>
</feature>
<evidence type="ECO:0000256" key="1">
    <source>
        <dbReference type="ARBA" id="ARBA00023015"/>
    </source>
</evidence>
<dbReference type="Gene3D" id="1.20.120.530">
    <property type="entry name" value="GntR ligand-binding domain-like"/>
    <property type="match status" value="1"/>
</dbReference>
<dbReference type="InterPro" id="IPR011711">
    <property type="entry name" value="GntR_C"/>
</dbReference>
<dbReference type="EMBL" id="JAGIYY010000001">
    <property type="protein sequence ID" value="MBP0437678.1"/>
    <property type="molecule type" value="Genomic_DNA"/>
</dbReference>
<reference evidence="6" key="1">
    <citation type="submission" date="2021-03" db="EMBL/GenBank/DDBJ databases">
        <title>Genome sequencing and assembly of Tianweitania sediminis.</title>
        <authorList>
            <person name="Chhetri G."/>
        </authorList>
    </citation>
    <scope>NUCLEOTIDE SEQUENCE</scope>
    <source>
        <strain evidence="6">Z8</strain>
    </source>
</reference>
<dbReference type="PROSITE" id="PS50949">
    <property type="entry name" value="HTH_GNTR"/>
    <property type="match status" value="1"/>
</dbReference>
<dbReference type="Pfam" id="PF00392">
    <property type="entry name" value="GntR"/>
    <property type="match status" value="1"/>
</dbReference>
<dbReference type="SUPFAM" id="SSF46785">
    <property type="entry name" value="Winged helix' DNA-binding domain"/>
    <property type="match status" value="1"/>
</dbReference>
<keyword evidence="1" id="KW-0805">Transcription regulation</keyword>
<dbReference type="Proteomes" id="UP000666240">
    <property type="component" value="Unassembled WGS sequence"/>
</dbReference>
<evidence type="ECO:0000256" key="4">
    <source>
        <dbReference type="SAM" id="MobiDB-lite"/>
    </source>
</evidence>
<dbReference type="AlphaFoldDB" id="A0A8J7QW87"/>
<dbReference type="GO" id="GO:0003700">
    <property type="term" value="F:DNA-binding transcription factor activity"/>
    <property type="evidence" value="ECO:0007669"/>
    <property type="project" value="InterPro"/>
</dbReference>
<dbReference type="SUPFAM" id="SSF48008">
    <property type="entry name" value="GntR ligand-binding domain-like"/>
    <property type="match status" value="1"/>
</dbReference>
<dbReference type="GO" id="GO:0003677">
    <property type="term" value="F:DNA binding"/>
    <property type="evidence" value="ECO:0007669"/>
    <property type="project" value="UniProtKB-KW"/>
</dbReference>
<evidence type="ECO:0000313" key="7">
    <source>
        <dbReference type="Proteomes" id="UP000666240"/>
    </source>
</evidence>
<dbReference type="Gene3D" id="1.10.10.10">
    <property type="entry name" value="Winged helix-like DNA-binding domain superfamily/Winged helix DNA-binding domain"/>
    <property type="match status" value="1"/>
</dbReference>
<sequence>MVDNIALTLQRTDNVGEDPTATTGSRAEASVSERVLSRMRADIFLLKLAPGEAIAERSLERSYGASRTPIREALGQLIREGLIVRTSRGYAVAPFDMDELEESFEYRELLEDAAVRLACRRAEPQALDALQETVDRGLTEFTPQSWFEIGLDVHVRLAELSGNRFLREAVQDVISRTMRIRWLVANTPEGRSAAHREHSEILRLVRARDAEAAATALRQHGRDVRRQAYAALEESRRYLGARSFVGTSLGGD</sequence>
<dbReference type="SMART" id="SM00895">
    <property type="entry name" value="FCD"/>
    <property type="match status" value="1"/>
</dbReference>
<dbReference type="PANTHER" id="PTHR43537:SF5">
    <property type="entry name" value="UXU OPERON TRANSCRIPTIONAL REGULATOR"/>
    <property type="match status" value="1"/>
</dbReference>
<keyword evidence="2" id="KW-0238">DNA-binding</keyword>
<evidence type="ECO:0000313" key="6">
    <source>
        <dbReference type="EMBL" id="MBP0437678.1"/>
    </source>
</evidence>
<dbReference type="SMART" id="SM00345">
    <property type="entry name" value="HTH_GNTR"/>
    <property type="match status" value="1"/>
</dbReference>
<dbReference type="InterPro" id="IPR036390">
    <property type="entry name" value="WH_DNA-bd_sf"/>
</dbReference>
<proteinExistence type="predicted"/>
<evidence type="ECO:0000256" key="2">
    <source>
        <dbReference type="ARBA" id="ARBA00023125"/>
    </source>
</evidence>
<gene>
    <name evidence="6" type="ORF">J5Y06_03290</name>
</gene>
<name>A0A8J7QW87_9HYPH</name>
<accession>A0A8J7QW87</accession>
<evidence type="ECO:0000259" key="5">
    <source>
        <dbReference type="PROSITE" id="PS50949"/>
    </source>
</evidence>
<dbReference type="Pfam" id="PF07729">
    <property type="entry name" value="FCD"/>
    <property type="match status" value="1"/>
</dbReference>